<protein>
    <submittedName>
        <fullName evidence="4">Uncharacterized protein</fullName>
    </submittedName>
</protein>
<keyword evidence="3" id="KW-0812">Transmembrane</keyword>
<keyword evidence="3" id="KW-1133">Transmembrane helix</keyword>
<evidence type="ECO:0000313" key="5">
    <source>
        <dbReference type="Proteomes" id="UP000887023"/>
    </source>
</evidence>
<dbReference type="EMBL" id="CP079105">
    <property type="protein sequence ID" value="QXQ14126.1"/>
    <property type="molecule type" value="Genomic_DNA"/>
</dbReference>
<evidence type="ECO:0000256" key="2">
    <source>
        <dbReference type="SAM" id="MobiDB-lite"/>
    </source>
</evidence>
<reference evidence="4" key="1">
    <citation type="submission" date="2021-07" db="EMBL/GenBank/DDBJ databases">
        <title>Candidatus Kaistella beijingensis sp. nov. isolated from a municipal wastewater treatment plant is involved in sludge foaming.</title>
        <authorList>
            <person name="Song Y."/>
            <person name="Liu S.-J."/>
        </authorList>
    </citation>
    <scope>NUCLEOTIDE SEQUENCE</scope>
    <source>
        <strain evidence="4">DSM 43998</strain>
    </source>
</reference>
<keyword evidence="3" id="KW-0472">Membrane</keyword>
<feature type="coiled-coil region" evidence="1">
    <location>
        <begin position="306"/>
        <end position="347"/>
    </location>
</feature>
<accession>A0ABX8S9H0</accession>
<feature type="region of interest" description="Disordered" evidence="2">
    <location>
        <begin position="362"/>
        <end position="385"/>
    </location>
</feature>
<keyword evidence="5" id="KW-1185">Reference proteome</keyword>
<evidence type="ECO:0000313" key="4">
    <source>
        <dbReference type="EMBL" id="QXQ14126.1"/>
    </source>
</evidence>
<dbReference type="CDD" id="cd14686">
    <property type="entry name" value="bZIP"/>
    <property type="match status" value="1"/>
</dbReference>
<proteinExistence type="predicted"/>
<name>A0ABX8S9H0_9ACTN</name>
<evidence type="ECO:0000256" key="1">
    <source>
        <dbReference type="SAM" id="Coils"/>
    </source>
</evidence>
<sequence>MNDVIGNDASRGLDSEMQLDDVEIVLTRVLQARMLLRDLAAEKRAKAIESKRAAVADATADTALLLTQLSDDDGPAGAAARTVPNESTALSEVGISDLAAILTERLTRRSRAMLVLIELVTFDPFPDRVRWVEQQRDESLREAASDFGSCLRDDDLDILTTEFDALRRALQRRSIRWGRIAAVGVVGVGAGILTGGLAAPAIGAMIGSTMGLSGAAATSAGLAALGGGSLAAGGFGVAGGTAMATGLGGLIGAGAAATGARYSRLGTAAVIDDAVRLDLIARVVLSDSPDRDEQRRRVVQSIQERINWVAARTNELTERIAELKRENAELKTELDRLRAELAVTEQAQTVLEVVAERVGGSAETTVSEAVDPTSDAEAGRDDPTACDDAELFDRNIDTQARRVATIDLAIDAASDDHPVPANLPVAPSEQSYRELSEFNDRLRAAAGWTTIDLDAALTPAQRTALAAWRQGQRTPWDADDFAAVGAAGTIGMLCVWFDTTADRGLTRLLQQVAESDRVRGWERAGKRLPIDHTGKGFGGRAHRVKSAGHDLIRFREALRQIRDGEFRGIDWTGEQPRAVTVSGRFQAVEGTTQAIGLLAKHLAADVVTPMSLPLPGFSLLAECDDERLRNFALHAYAGMGPAGSGWNLRSAVVIPTFTMTITEIVIRTHVYAEVYRRTGSAALTPAAARRRDELLLAGHALTASASFAKSAARAMLTAQGFAGAREIHPSTIRHLQIPTMIRAGALAADLATRSRPEAAASWDQLLTDCAQPWQLDEAAELDLLFDSAALAELREPVRD</sequence>
<gene>
    <name evidence="4" type="ORF">KV203_01345</name>
</gene>
<feature type="transmembrane region" description="Helical" evidence="3">
    <location>
        <begin position="177"/>
        <end position="199"/>
    </location>
</feature>
<evidence type="ECO:0000256" key="3">
    <source>
        <dbReference type="SAM" id="Phobius"/>
    </source>
</evidence>
<keyword evidence="1" id="KW-0175">Coiled coil</keyword>
<dbReference type="Proteomes" id="UP000887023">
    <property type="component" value="Chromosome"/>
</dbReference>
<dbReference type="RefSeq" id="WP_083529779.1">
    <property type="nucleotide sequence ID" value="NZ_CBCRUZ010000010.1"/>
</dbReference>
<organism evidence="4 5">
    <name type="scientific">Skermania pinensis</name>
    <dbReference type="NCBI Taxonomy" id="39122"/>
    <lineage>
        <taxon>Bacteria</taxon>
        <taxon>Bacillati</taxon>
        <taxon>Actinomycetota</taxon>
        <taxon>Actinomycetes</taxon>
        <taxon>Mycobacteriales</taxon>
        <taxon>Gordoniaceae</taxon>
        <taxon>Skermania</taxon>
    </lineage>
</organism>